<gene>
    <name evidence="2" type="ORF">HUG20_09415</name>
</gene>
<dbReference type="KEGG" id="scib:HUG20_09415"/>
<organism evidence="2 3">
    <name type="scientific">Salicibibacter cibi</name>
    <dbReference type="NCBI Taxonomy" id="2743001"/>
    <lineage>
        <taxon>Bacteria</taxon>
        <taxon>Bacillati</taxon>
        <taxon>Bacillota</taxon>
        <taxon>Bacilli</taxon>
        <taxon>Bacillales</taxon>
        <taxon>Bacillaceae</taxon>
        <taxon>Salicibibacter</taxon>
    </lineage>
</organism>
<keyword evidence="3" id="KW-1185">Reference proteome</keyword>
<evidence type="ECO:0000313" key="3">
    <source>
        <dbReference type="Proteomes" id="UP000595349"/>
    </source>
</evidence>
<dbReference type="InterPro" id="IPR011256">
    <property type="entry name" value="Reg_factor_effector_dom_sf"/>
</dbReference>
<feature type="domain" description="AraC effector-binding" evidence="1">
    <location>
        <begin position="4"/>
        <end position="159"/>
    </location>
</feature>
<dbReference type="Gene3D" id="3.20.80.10">
    <property type="entry name" value="Regulatory factor, effector binding domain"/>
    <property type="match status" value="1"/>
</dbReference>
<evidence type="ECO:0000259" key="1">
    <source>
        <dbReference type="SMART" id="SM00871"/>
    </source>
</evidence>
<dbReference type="AlphaFoldDB" id="A0A7T6ZAT5"/>
<dbReference type="Proteomes" id="UP000595349">
    <property type="component" value="Chromosome"/>
</dbReference>
<name>A0A7T6ZAT5_9BACI</name>
<dbReference type="InterPro" id="IPR010499">
    <property type="entry name" value="AraC_E-bd"/>
</dbReference>
<proteinExistence type="predicted"/>
<sequence length="161" mass="18713">MSRLEYEIKKLPAYRAMGIKCDVAFTEIETIKEGIQHSIKRVEEFDYAVNPDVRLGLSYHLRPDGFVYYSAYEVQDEQALLEGMAEVNVPEMTYLVTKHKGGSIENTYGKIIDWLKASEYVPFTEQDVEYYDELPIKHEKHPSDSDTSDPHFEIFIPIVRL</sequence>
<reference evidence="2 3" key="1">
    <citation type="submission" date="2020-06" db="EMBL/GenBank/DDBJ databases">
        <title>Genomic analysis of Salicibibacter sp. NKC21-4.</title>
        <authorList>
            <person name="Oh Y.J."/>
        </authorList>
    </citation>
    <scope>NUCLEOTIDE SEQUENCE [LARGE SCALE GENOMIC DNA]</scope>
    <source>
        <strain evidence="2 3">NKC21-4</strain>
    </source>
</reference>
<protein>
    <submittedName>
        <fullName evidence="2">GyrI-like domain-containing protein</fullName>
    </submittedName>
</protein>
<dbReference type="EMBL" id="CP054706">
    <property type="protein sequence ID" value="QQK80086.1"/>
    <property type="molecule type" value="Genomic_DNA"/>
</dbReference>
<dbReference type="RefSeq" id="WP_200090260.1">
    <property type="nucleotide sequence ID" value="NZ_CP054706.1"/>
</dbReference>
<evidence type="ECO:0000313" key="2">
    <source>
        <dbReference type="EMBL" id="QQK80086.1"/>
    </source>
</evidence>
<dbReference type="InterPro" id="IPR029442">
    <property type="entry name" value="GyrI-like"/>
</dbReference>
<dbReference type="SUPFAM" id="SSF55136">
    <property type="entry name" value="Probable bacterial effector-binding domain"/>
    <property type="match status" value="1"/>
</dbReference>
<dbReference type="Pfam" id="PF06445">
    <property type="entry name" value="GyrI-like"/>
    <property type="match status" value="1"/>
</dbReference>
<accession>A0A7T6ZAT5</accession>
<dbReference type="SMART" id="SM00871">
    <property type="entry name" value="AraC_E_bind"/>
    <property type="match status" value="1"/>
</dbReference>